<reference evidence="5 6" key="1">
    <citation type="submission" date="2023-09" db="EMBL/GenBank/DDBJ databases">
        <title>Pangenome analysis of Batrachochytrium dendrobatidis and related Chytrids.</title>
        <authorList>
            <person name="Yacoub M.N."/>
            <person name="Stajich J.E."/>
            <person name="James T.Y."/>
        </authorList>
    </citation>
    <scope>NUCLEOTIDE SEQUENCE [LARGE SCALE GENOMIC DNA]</scope>
    <source>
        <strain evidence="5 6">JEL0888</strain>
    </source>
</reference>
<dbReference type="PANTHER" id="PTHR23189">
    <property type="entry name" value="RNA RECOGNITION MOTIF-CONTAINING"/>
    <property type="match status" value="1"/>
</dbReference>
<feature type="compositionally biased region" description="Basic and acidic residues" evidence="3">
    <location>
        <begin position="235"/>
        <end position="246"/>
    </location>
</feature>
<evidence type="ECO:0000259" key="4">
    <source>
        <dbReference type="PROSITE" id="PS50102"/>
    </source>
</evidence>
<proteinExistence type="predicted"/>
<dbReference type="SUPFAM" id="SSF54928">
    <property type="entry name" value="RNA-binding domain, RBD"/>
    <property type="match status" value="1"/>
</dbReference>
<keyword evidence="1 2" id="KW-0694">RNA-binding</keyword>
<accession>A0ABR4N318</accession>
<evidence type="ECO:0000256" key="1">
    <source>
        <dbReference type="ARBA" id="ARBA00022884"/>
    </source>
</evidence>
<dbReference type="Gene3D" id="3.30.70.330">
    <property type="match status" value="2"/>
</dbReference>
<gene>
    <name evidence="5" type="ORF">HK105_206639</name>
</gene>
<feature type="region of interest" description="Disordered" evidence="3">
    <location>
        <begin position="1"/>
        <end position="42"/>
    </location>
</feature>
<protein>
    <recommendedName>
        <fullName evidence="4">RRM domain-containing protein</fullName>
    </recommendedName>
</protein>
<feature type="compositionally biased region" description="Low complexity" evidence="3">
    <location>
        <begin position="14"/>
        <end position="42"/>
    </location>
</feature>
<dbReference type="InterPro" id="IPR012677">
    <property type="entry name" value="Nucleotide-bd_a/b_plait_sf"/>
</dbReference>
<dbReference type="EMBL" id="JADGIZ020000040">
    <property type="protein sequence ID" value="KAL2913905.1"/>
    <property type="molecule type" value="Genomic_DNA"/>
</dbReference>
<evidence type="ECO:0000256" key="3">
    <source>
        <dbReference type="SAM" id="MobiDB-lite"/>
    </source>
</evidence>
<dbReference type="PROSITE" id="PS50102">
    <property type="entry name" value="RRM"/>
    <property type="match status" value="1"/>
</dbReference>
<organism evidence="5 6">
    <name type="scientific">Polyrhizophydium stewartii</name>
    <dbReference type="NCBI Taxonomy" id="2732419"/>
    <lineage>
        <taxon>Eukaryota</taxon>
        <taxon>Fungi</taxon>
        <taxon>Fungi incertae sedis</taxon>
        <taxon>Chytridiomycota</taxon>
        <taxon>Chytridiomycota incertae sedis</taxon>
        <taxon>Chytridiomycetes</taxon>
        <taxon>Rhizophydiales</taxon>
        <taxon>Rhizophydiales incertae sedis</taxon>
        <taxon>Polyrhizophydium</taxon>
    </lineage>
</organism>
<feature type="compositionally biased region" description="Basic and acidic residues" evidence="3">
    <location>
        <begin position="1"/>
        <end position="13"/>
    </location>
</feature>
<dbReference type="Pfam" id="PF00076">
    <property type="entry name" value="RRM_1"/>
    <property type="match status" value="1"/>
</dbReference>
<evidence type="ECO:0000256" key="2">
    <source>
        <dbReference type="PROSITE-ProRule" id="PRU00176"/>
    </source>
</evidence>
<feature type="region of interest" description="Disordered" evidence="3">
    <location>
        <begin position="235"/>
        <end position="264"/>
    </location>
</feature>
<comment type="caution">
    <text evidence="5">The sequence shown here is derived from an EMBL/GenBank/DDBJ whole genome shotgun (WGS) entry which is preliminary data.</text>
</comment>
<keyword evidence="6" id="KW-1185">Reference proteome</keyword>
<dbReference type="InterPro" id="IPR035979">
    <property type="entry name" value="RBD_domain_sf"/>
</dbReference>
<dbReference type="Proteomes" id="UP001527925">
    <property type="component" value="Unassembled WGS sequence"/>
</dbReference>
<dbReference type="InterPro" id="IPR000504">
    <property type="entry name" value="RRM_dom"/>
</dbReference>
<evidence type="ECO:0000313" key="5">
    <source>
        <dbReference type="EMBL" id="KAL2913905.1"/>
    </source>
</evidence>
<evidence type="ECO:0000313" key="6">
    <source>
        <dbReference type="Proteomes" id="UP001527925"/>
    </source>
</evidence>
<sequence>MAGTQRYDRRGEDPYAQAVPAAEAQAWPPQGQSYEQAYGQAYPPAPPGYGQYGQYGQLPAAQQQQYAQPMYAGQQYAADYGYGNGAMHHQPSPIMAHLPLPPHPYGNGYGMPPQPVPAHGLGWAGGPMQGGMPHGAASGVHGGAAPTIIDRPGERTCRTLFVRNLTYQAKERDVYESFAPFGEIKTVFDMIATRGIVFVTYFDLRSAEKARIAMQDYEFLGRKIDVHYSLPKAEDMRRDRSGRDKNQGSVQIELPGGGKTASEFSESEVYEAMAQFGEIREIRDSQDGCKVCEFWDSRSANAAVDRLVQGGVEIRGKQVIGYNIWDNLPTPWVPRLEGCGRVVVAGES</sequence>
<feature type="domain" description="RRM" evidence="4">
    <location>
        <begin position="158"/>
        <end position="231"/>
    </location>
</feature>
<dbReference type="SMART" id="SM00360">
    <property type="entry name" value="RRM"/>
    <property type="match status" value="1"/>
</dbReference>
<name>A0ABR4N318_9FUNG</name>